<dbReference type="SUPFAM" id="SSF53474">
    <property type="entry name" value="alpha/beta-Hydrolases"/>
    <property type="match status" value="1"/>
</dbReference>
<dbReference type="AlphaFoldDB" id="A0A0D2H046"/>
<dbReference type="EMBL" id="KN847479">
    <property type="protein sequence ID" value="KIX03813.1"/>
    <property type="molecule type" value="Genomic_DNA"/>
</dbReference>
<dbReference type="SUPFAM" id="SSF54909">
    <property type="entry name" value="Dimeric alpha+beta barrel"/>
    <property type="match status" value="1"/>
</dbReference>
<dbReference type="GeneID" id="25295437"/>
<dbReference type="InterPro" id="IPR029058">
    <property type="entry name" value="AB_hydrolase_fold"/>
</dbReference>
<keyword evidence="4" id="KW-1185">Reference proteome</keyword>
<dbReference type="InterPro" id="IPR013094">
    <property type="entry name" value="AB_hydrolase_3"/>
</dbReference>
<dbReference type="GO" id="GO:0016787">
    <property type="term" value="F:hydrolase activity"/>
    <property type="evidence" value="ECO:0007669"/>
    <property type="project" value="InterPro"/>
</dbReference>
<organism evidence="3 4">
    <name type="scientific">Rhinocladiella mackenziei CBS 650.93</name>
    <dbReference type="NCBI Taxonomy" id="1442369"/>
    <lineage>
        <taxon>Eukaryota</taxon>
        <taxon>Fungi</taxon>
        <taxon>Dikarya</taxon>
        <taxon>Ascomycota</taxon>
        <taxon>Pezizomycotina</taxon>
        <taxon>Eurotiomycetes</taxon>
        <taxon>Chaetothyriomycetidae</taxon>
        <taxon>Chaetothyriales</taxon>
        <taxon>Herpotrichiellaceae</taxon>
        <taxon>Rhinocladiella</taxon>
    </lineage>
</organism>
<sequence>MPGASIDWIVLIPDHENALEKRMKARPSHLEGLQPRIKCGAWVMGGATVSSPPIEGEPKQFNGSCLVARAQSKEEVMEELRKDVYAKEGVWNLDKAQVLPLMTAFPNVVFEDFQCKSFDGGRIPVRLYRQKQPKGSKQLPVYVWYHGGGFLFGSISGEDGHCFKIVNAFPLIVVNVCYGHTPEFRWPTHAEDAAAALNWVLIAGRSAGGLLAAGVVIRDREIHGRNRFPRDLIAPGKTSYDENQRAPILPRTRMDLFEHLVGEDAISDRLFNILCMKDEDLAGSPPTHFHIAGRDILRDHAFLLKSKLERVGTKTSFNVYPGMPHGFRRYGELEASMRWDRDHFRAIEDLLEIQITQAWDLRQVIEGTLLILCLLEAFPKIKNEDTGHAPLQST</sequence>
<dbReference type="Gene3D" id="3.30.70.1060">
    <property type="entry name" value="Dimeric alpha+beta barrel"/>
    <property type="match status" value="1"/>
</dbReference>
<reference evidence="3 4" key="1">
    <citation type="submission" date="2015-01" db="EMBL/GenBank/DDBJ databases">
        <title>The Genome Sequence of Rhinocladiella mackenzie CBS 650.93.</title>
        <authorList>
            <consortium name="The Broad Institute Genomics Platform"/>
            <person name="Cuomo C."/>
            <person name="de Hoog S."/>
            <person name="Gorbushina A."/>
            <person name="Stielow B."/>
            <person name="Teixiera M."/>
            <person name="Abouelleil A."/>
            <person name="Chapman S.B."/>
            <person name="Priest M."/>
            <person name="Young S.K."/>
            <person name="Wortman J."/>
            <person name="Nusbaum C."/>
            <person name="Birren B."/>
        </authorList>
    </citation>
    <scope>NUCLEOTIDE SEQUENCE [LARGE SCALE GENOMIC DNA]</scope>
    <source>
        <strain evidence="3 4">CBS 650.93</strain>
    </source>
</reference>
<dbReference type="InterPro" id="IPR005545">
    <property type="entry name" value="YCII"/>
</dbReference>
<dbReference type="PANTHER" id="PTHR33606:SF3">
    <property type="entry name" value="PROTEIN YCII"/>
    <property type="match status" value="1"/>
</dbReference>
<dbReference type="InterPro" id="IPR051807">
    <property type="entry name" value="Sec-metab_biosynth-assoc"/>
</dbReference>
<dbReference type="VEuPathDB" id="FungiDB:Z518_07366"/>
<evidence type="ECO:0000313" key="4">
    <source>
        <dbReference type="Proteomes" id="UP000053617"/>
    </source>
</evidence>
<accession>A0A0D2H046</accession>
<feature type="domain" description="YCII-related" evidence="1">
    <location>
        <begin position="8"/>
        <end position="91"/>
    </location>
</feature>
<evidence type="ECO:0000313" key="3">
    <source>
        <dbReference type="EMBL" id="KIX03813.1"/>
    </source>
</evidence>
<evidence type="ECO:0000259" key="2">
    <source>
        <dbReference type="Pfam" id="PF07859"/>
    </source>
</evidence>
<dbReference type="Gene3D" id="3.40.50.1820">
    <property type="entry name" value="alpha/beta hydrolase"/>
    <property type="match status" value="1"/>
</dbReference>
<dbReference type="Pfam" id="PF07859">
    <property type="entry name" value="Abhydrolase_3"/>
    <property type="match status" value="1"/>
</dbReference>
<dbReference type="Pfam" id="PF03795">
    <property type="entry name" value="YCII"/>
    <property type="match status" value="1"/>
</dbReference>
<name>A0A0D2H046_9EURO</name>
<protein>
    <recommendedName>
        <fullName evidence="5">Alpha/beta hydrolase fold-3 domain-containing protein</fullName>
    </recommendedName>
</protein>
<evidence type="ECO:0008006" key="5">
    <source>
        <dbReference type="Google" id="ProtNLM"/>
    </source>
</evidence>
<feature type="domain" description="Alpha/beta hydrolase fold-3" evidence="2">
    <location>
        <begin position="143"/>
        <end position="327"/>
    </location>
</feature>
<dbReference type="RefSeq" id="XP_013270949.1">
    <property type="nucleotide sequence ID" value="XM_013415495.1"/>
</dbReference>
<proteinExistence type="predicted"/>
<gene>
    <name evidence="3" type="ORF">Z518_07366</name>
</gene>
<dbReference type="InterPro" id="IPR011008">
    <property type="entry name" value="Dimeric_a/b-barrel"/>
</dbReference>
<dbReference type="STRING" id="1442369.A0A0D2H046"/>
<dbReference type="PANTHER" id="PTHR33606">
    <property type="entry name" value="PROTEIN YCII"/>
    <property type="match status" value="1"/>
</dbReference>
<evidence type="ECO:0000259" key="1">
    <source>
        <dbReference type="Pfam" id="PF03795"/>
    </source>
</evidence>
<dbReference type="Proteomes" id="UP000053617">
    <property type="component" value="Unassembled WGS sequence"/>
</dbReference>
<dbReference type="HOGENOM" id="CLU_700484_0_0_1"/>
<dbReference type="OrthoDB" id="408631at2759"/>